<dbReference type="Gene3D" id="3.40.50.2000">
    <property type="entry name" value="Glycogen Phosphorylase B"/>
    <property type="match status" value="2"/>
</dbReference>
<evidence type="ECO:0000256" key="4">
    <source>
        <dbReference type="SAM" id="MobiDB-lite"/>
    </source>
</evidence>
<dbReference type="RefSeq" id="WP_234761380.1">
    <property type="nucleotide sequence ID" value="NZ_JAKEIP010000012.1"/>
</dbReference>
<comment type="caution">
    <text evidence="5">The sequence shown here is derived from an EMBL/GenBank/DDBJ whole genome shotgun (WGS) entry which is preliminary data.</text>
</comment>
<proteinExistence type="predicted"/>
<keyword evidence="6" id="KW-1185">Reference proteome</keyword>
<dbReference type="CDD" id="cd03801">
    <property type="entry name" value="GT4_PimA-like"/>
    <property type="match status" value="1"/>
</dbReference>
<dbReference type="PANTHER" id="PTHR12526">
    <property type="entry name" value="GLYCOSYLTRANSFERASE"/>
    <property type="match status" value="1"/>
</dbReference>
<dbReference type="GO" id="GO:0016757">
    <property type="term" value="F:glycosyltransferase activity"/>
    <property type="evidence" value="ECO:0007669"/>
    <property type="project" value="UniProtKB-KW"/>
</dbReference>
<keyword evidence="3" id="KW-0808">Transferase</keyword>
<evidence type="ECO:0000256" key="2">
    <source>
        <dbReference type="ARBA" id="ARBA00022676"/>
    </source>
</evidence>
<evidence type="ECO:0000256" key="1">
    <source>
        <dbReference type="ARBA" id="ARBA00021292"/>
    </source>
</evidence>
<dbReference type="SUPFAM" id="SSF53756">
    <property type="entry name" value="UDP-Glycosyltransferase/glycogen phosphorylase"/>
    <property type="match status" value="1"/>
</dbReference>
<reference evidence="5" key="1">
    <citation type="submission" date="2022-01" db="EMBL/GenBank/DDBJ databases">
        <title>Draft Genome Sequences of Seven Type Strains of the Genus Streptomyces.</title>
        <authorList>
            <person name="Aziz S."/>
            <person name="Coretto E."/>
            <person name="Chronakova A."/>
            <person name="Sproer C."/>
            <person name="Huber K."/>
            <person name="Nouioui I."/>
            <person name="Gross H."/>
        </authorList>
    </citation>
    <scope>NUCLEOTIDE SEQUENCE</scope>
    <source>
        <strain evidence="5">DSM 103493</strain>
    </source>
</reference>
<gene>
    <name evidence="5" type="ORF">L0P92_05565</name>
</gene>
<keyword evidence="2" id="KW-0328">Glycosyltransferase</keyword>
<protein>
    <recommendedName>
        <fullName evidence="1">D-inositol 3-phosphate glycosyltransferase</fullName>
    </recommendedName>
</protein>
<dbReference type="Proteomes" id="UP001139384">
    <property type="component" value="Unassembled WGS sequence"/>
</dbReference>
<feature type="compositionally biased region" description="Low complexity" evidence="4">
    <location>
        <begin position="189"/>
        <end position="201"/>
    </location>
</feature>
<sequence>MDPVIVSLIVQSASGVIGEQIKVLYARFRASGLSAKPGLDLGDRGPERAGGHAVTAVVVNAFGVTGKDGERELGRASREIVRWLASAPPAVAGWVRVEVVNQQTGAVARIDSETPTEAAALLGPILGSEWASAPMVWNGSAWTEETEPTGSDDAPAEAALPTEVQAQAVLREQATPASPPPGSLAPKTPAAEPDTSAAAPAKGSSGQRVLLVVADEWLPAKGGLSAMSRYLCRAFAALSLETYCVVPELSAKDTEDAEAGEVRLIAAPVEKGRPRHEGLMRRPELPDGVEPDIIIGHSWITGYYACEMQRHFPDAQRVHFIHMSADDTPFHKQHEPGATVDEAAVAEERGKAEEALARGANLTVCVGPLLHDWFSRHVHEKGGIAAPVRLDPGFDDPDGFGAEPRTRPPGIPRILLFGRLSDEGIKGVDLAARAVGAAMRGRSPHREVELLVRGARPGEGRALKERLEDIADCPAVTVLPRNFTDDLTDVRNDLRTSSLVLMPSRVEGFGLAGLEAITSGTPVLISGASGLGRLVEELLSQDMPEMINRLVVPVRNGKRHEDANVDDWRVAISMALGNLDAAFADAATVRAALAEKRTWAMAATRLLDELRR</sequence>
<dbReference type="AlphaFoldDB" id="A0A9X1PWH4"/>
<evidence type="ECO:0000313" key="6">
    <source>
        <dbReference type="Proteomes" id="UP001139384"/>
    </source>
</evidence>
<evidence type="ECO:0000256" key="3">
    <source>
        <dbReference type="ARBA" id="ARBA00022679"/>
    </source>
</evidence>
<accession>A0A9X1PWH4</accession>
<dbReference type="EMBL" id="JAKEIP010000012">
    <property type="protein sequence ID" value="MCF1593043.1"/>
    <property type="molecule type" value="Genomic_DNA"/>
</dbReference>
<dbReference type="Pfam" id="PF20706">
    <property type="entry name" value="GT4-conflict"/>
    <property type="match status" value="1"/>
</dbReference>
<feature type="region of interest" description="Disordered" evidence="4">
    <location>
        <begin position="173"/>
        <end position="205"/>
    </location>
</feature>
<name>A0A9X1PWH4_STRM4</name>
<organism evidence="5 6">
    <name type="scientific">Streptomyces muensis</name>
    <dbReference type="NCBI Taxonomy" id="1077944"/>
    <lineage>
        <taxon>Bacteria</taxon>
        <taxon>Bacillati</taxon>
        <taxon>Actinomycetota</taxon>
        <taxon>Actinomycetes</taxon>
        <taxon>Kitasatosporales</taxon>
        <taxon>Streptomycetaceae</taxon>
        <taxon>Streptomyces</taxon>
    </lineage>
</organism>
<evidence type="ECO:0000313" key="5">
    <source>
        <dbReference type="EMBL" id="MCF1593043.1"/>
    </source>
</evidence>
<dbReference type="PANTHER" id="PTHR12526:SF510">
    <property type="entry name" value="D-INOSITOL 3-PHOSPHATE GLYCOSYLTRANSFERASE"/>
    <property type="match status" value="1"/>
</dbReference>